<comment type="caution">
    <text evidence="1">The sequence shown here is derived from an EMBL/GenBank/DDBJ whole genome shotgun (WGS) entry which is preliminary data.</text>
</comment>
<sequence length="412" mass="46622">MRKERLIVPLLIGGLLAWMAGQAASGWFFERELSLALEDMQARGELEIERVDIERGWWVSTGHIRLAPLLEDSWQLEVSYRARHGVLNTYLNGDVTLHHGPDGVRFFDDALASSSPLWEARYRTLSRQLEGGLRLAPMHITQQDRELSLQGGTLRFSGERGSWQLRAQFLPWVLSDGDVRLEAGLATLNSEYAYTAGAHAFHQLDNLHLETLAWHQPQLKLDASDIQLAQRIILDERELRMQLQLDLGEIHTAEQLLLAGRVDAELSRLNADALRSVMLRLRTLAANGGQQMTRDMLLAELEPQLLSLLEDSPRLDLSLLELDSPMLGLSAKVDGALFLDGRQPELLSLTELDDPAVQQRWRQRLDGDFVWHELPTVVALWLGLPLDTRTLQIDIGRGQVRVNGRPLPPLWR</sequence>
<proteinExistence type="predicted"/>
<name>A0A9D2B6T3_9GAMM</name>
<accession>A0A9D2B6T3</accession>
<evidence type="ECO:0000313" key="1">
    <source>
        <dbReference type="EMBL" id="HIX62559.1"/>
    </source>
</evidence>
<reference evidence="1" key="2">
    <citation type="submission" date="2021-04" db="EMBL/GenBank/DDBJ databases">
        <authorList>
            <person name="Gilroy R."/>
        </authorList>
    </citation>
    <scope>NUCLEOTIDE SEQUENCE</scope>
    <source>
        <strain evidence="1">1193</strain>
    </source>
</reference>
<evidence type="ECO:0000313" key="2">
    <source>
        <dbReference type="Proteomes" id="UP000824248"/>
    </source>
</evidence>
<organism evidence="1 2">
    <name type="scientific">Candidatus Halomonas stercoripullorum</name>
    <dbReference type="NCBI Taxonomy" id="2838617"/>
    <lineage>
        <taxon>Bacteria</taxon>
        <taxon>Pseudomonadati</taxon>
        <taxon>Pseudomonadota</taxon>
        <taxon>Gammaproteobacteria</taxon>
        <taxon>Oceanospirillales</taxon>
        <taxon>Halomonadaceae</taxon>
        <taxon>Halomonas</taxon>
    </lineage>
</organism>
<reference evidence="1" key="1">
    <citation type="journal article" date="2021" name="PeerJ">
        <title>Extensive microbial diversity within the chicken gut microbiome revealed by metagenomics and culture.</title>
        <authorList>
            <person name="Gilroy R."/>
            <person name="Ravi A."/>
            <person name="Getino M."/>
            <person name="Pursley I."/>
            <person name="Horton D.L."/>
            <person name="Alikhan N.F."/>
            <person name="Baker D."/>
            <person name="Gharbi K."/>
            <person name="Hall N."/>
            <person name="Watson M."/>
            <person name="Adriaenssens E.M."/>
            <person name="Foster-Nyarko E."/>
            <person name="Jarju S."/>
            <person name="Secka A."/>
            <person name="Antonio M."/>
            <person name="Oren A."/>
            <person name="Chaudhuri R.R."/>
            <person name="La Ragione R."/>
            <person name="Hildebrand F."/>
            <person name="Pallen M.J."/>
        </authorList>
    </citation>
    <scope>NUCLEOTIDE SEQUENCE</scope>
    <source>
        <strain evidence="1">1193</strain>
    </source>
</reference>
<protein>
    <submittedName>
        <fullName evidence="1">YdgA family protein</fullName>
    </submittedName>
</protein>
<dbReference type="Pfam" id="PF06097">
    <property type="entry name" value="DUF945"/>
    <property type="match status" value="1"/>
</dbReference>
<gene>
    <name evidence="1" type="ORF">H9854_10045</name>
</gene>
<dbReference type="Proteomes" id="UP000824248">
    <property type="component" value="Unassembled WGS sequence"/>
</dbReference>
<dbReference type="InterPro" id="IPR010352">
    <property type="entry name" value="DUF945"/>
</dbReference>
<dbReference type="EMBL" id="DXFC01000299">
    <property type="protein sequence ID" value="HIX62559.1"/>
    <property type="molecule type" value="Genomic_DNA"/>
</dbReference>
<dbReference type="AlphaFoldDB" id="A0A9D2B6T3"/>